<feature type="non-terminal residue" evidence="2">
    <location>
        <position position="1"/>
    </location>
</feature>
<dbReference type="PANTHER" id="PTHR23114">
    <property type="entry name" value="M7GPPPN-MRNA HYDROLASE"/>
    <property type="match status" value="1"/>
</dbReference>
<dbReference type="OrthoDB" id="2011998at2759"/>
<dbReference type="Gene3D" id="3.90.79.10">
    <property type="entry name" value="Nucleoside Triphosphate Pyrophosphohydrolase"/>
    <property type="match status" value="1"/>
</dbReference>
<dbReference type="VEuPathDB" id="GiardiaDB:GL50803_0013201"/>
<keyword evidence="2" id="KW-0378">Hydrolase</keyword>
<dbReference type="Pfam" id="PF00293">
    <property type="entry name" value="NUDIX"/>
    <property type="match status" value="1"/>
</dbReference>
<protein>
    <submittedName>
        <fullName evidence="2">Phosphohydrolase (MutT/nudix family protein)</fullName>
    </submittedName>
</protein>
<dbReference type="VEuPathDB" id="GiardiaDB:DHA2_13201"/>
<dbReference type="AlphaFoldDB" id="V6TYT8"/>
<dbReference type="GO" id="GO:0000290">
    <property type="term" value="P:deadenylation-dependent decapping of nuclear-transcribed mRNA"/>
    <property type="evidence" value="ECO:0007669"/>
    <property type="project" value="TreeGrafter"/>
</dbReference>
<name>V6TYT8_GIAIN</name>
<dbReference type="InterPro" id="IPR000086">
    <property type="entry name" value="NUDIX_hydrolase_dom"/>
</dbReference>
<dbReference type="GO" id="GO:0005737">
    <property type="term" value="C:cytoplasm"/>
    <property type="evidence" value="ECO:0007669"/>
    <property type="project" value="TreeGrafter"/>
</dbReference>
<dbReference type="Proteomes" id="UP000018040">
    <property type="component" value="Unassembled WGS sequence"/>
</dbReference>
<organism evidence="2 3">
    <name type="scientific">Giardia intestinalis</name>
    <name type="common">Giardia lamblia</name>
    <dbReference type="NCBI Taxonomy" id="5741"/>
    <lineage>
        <taxon>Eukaryota</taxon>
        <taxon>Metamonada</taxon>
        <taxon>Diplomonadida</taxon>
        <taxon>Hexamitidae</taxon>
        <taxon>Giardiinae</taxon>
        <taxon>Giardia</taxon>
    </lineage>
</organism>
<evidence type="ECO:0000259" key="1">
    <source>
        <dbReference type="Pfam" id="PF00293"/>
    </source>
</evidence>
<dbReference type="VEuPathDB" id="GiardiaDB:GL50581_4550"/>
<proteinExistence type="predicted"/>
<dbReference type="SUPFAM" id="SSF55811">
    <property type="entry name" value="Nudix"/>
    <property type="match status" value="1"/>
</dbReference>
<dbReference type="EMBL" id="AHHH01000045">
    <property type="protein sequence ID" value="ESU43532.1"/>
    <property type="molecule type" value="Genomic_DNA"/>
</dbReference>
<comment type="caution">
    <text evidence="2">The sequence shown here is derived from an EMBL/GenBank/DDBJ whole genome shotgun (WGS) entry which is preliminary data.</text>
</comment>
<reference evidence="3" key="1">
    <citation type="submission" date="2012-02" db="EMBL/GenBank/DDBJ databases">
        <title>Genome sequencing of Giardia lamblia Genotypes A2 and B isolates (DH and GS) and comparative analysis with the genomes of Genotypes A1 and E (WB and Pig).</title>
        <authorList>
            <person name="Adam R."/>
            <person name="Dahlstrom E."/>
            <person name="Martens C."/>
            <person name="Bruno D."/>
            <person name="Barbian K."/>
            <person name="Porcella S.F."/>
            <person name="Nash T."/>
        </authorList>
    </citation>
    <scope>NUCLEOTIDE SEQUENCE</scope>
    <source>
        <strain evidence="3">GS</strain>
    </source>
</reference>
<dbReference type="InterPro" id="IPR015797">
    <property type="entry name" value="NUDIX_hydrolase-like_dom_sf"/>
</dbReference>
<feature type="domain" description="Nudix hydrolase" evidence="1">
    <location>
        <begin position="140"/>
        <end position="197"/>
    </location>
</feature>
<accession>V6TYT8</accession>
<evidence type="ECO:0000313" key="2">
    <source>
        <dbReference type="EMBL" id="ESU43532.1"/>
    </source>
</evidence>
<evidence type="ECO:0000313" key="3">
    <source>
        <dbReference type="Proteomes" id="UP000018040"/>
    </source>
</evidence>
<dbReference type="VEuPathDB" id="GiardiaDB:QR46_1582"/>
<dbReference type="GO" id="GO:0016787">
    <property type="term" value="F:hydrolase activity"/>
    <property type="evidence" value="ECO:0007669"/>
    <property type="project" value="UniProtKB-KW"/>
</dbReference>
<gene>
    <name evidence="2" type="ORF">GSB_13201</name>
</gene>
<sequence length="343" mass="39149">VLKNIIMSKTQRDEQDSQVLVTFASTIAEKEVIYRFYNLTALCKEEANWHTLSKHIVSLFFMAFYYVLDNYKLLEDPEIAAEFQNQRETSLVKCFLKAYLSVMRERAFFESISDSWESFVELCLKKLREHSKLRINGEKAALIILNQDLTKVLLVRGQFSYGPKYSIPKGGLEDGEDSTAASLREAYEETQLYLGPFLWDPYCYYHQDLKAILPMNAWGPMPIGPYDFLSGQTPLIRSDPVTLTASGYHLHFAPGVPDSLLEKAEALCSSEIAGCNLIPVDTFCKKKWAQKSLPVRQADNIESIKEVIEKLEKGYRKLPPLQQLTKPAISDWTLISLFTKLCA</sequence>
<dbReference type="PANTHER" id="PTHR23114:SF17">
    <property type="entry name" value="M7GPPPN-MRNA HYDROLASE"/>
    <property type="match status" value="1"/>
</dbReference>
<reference evidence="2 3" key="2">
    <citation type="journal article" date="2013" name="Genome Biol. Evol.">
        <title>Genome sequencing of Giardia lamblia genotypes A2 and B isolates (DH and GS) and comparative analysis with the genomes of genotypes A1 and E (WB and Pig).</title>
        <authorList>
            <person name="Adam R.D."/>
            <person name="Dahlstrom E.W."/>
            <person name="Martens C.A."/>
            <person name="Bruno D.P."/>
            <person name="Barbian K.D."/>
            <person name="Ricklefs S.M."/>
            <person name="Hernandez M.M."/>
            <person name="Narla N.P."/>
            <person name="Patel R.B."/>
            <person name="Porcella S.F."/>
            <person name="Nash T.E."/>
        </authorList>
    </citation>
    <scope>NUCLEOTIDE SEQUENCE [LARGE SCALE GENOMIC DNA]</scope>
    <source>
        <strain evidence="2 3">GS</strain>
    </source>
</reference>